<protein>
    <submittedName>
        <fullName evidence="5">Uncharacterized protein LOC109478246</fullName>
    </submittedName>
</protein>
<feature type="domain" description="G protein-regulated inducer of neurite outgrowth C-terminal" evidence="3">
    <location>
        <begin position="492"/>
        <end position="568"/>
    </location>
</feature>
<dbReference type="KEGG" id="bbel:109478246"/>
<feature type="compositionally biased region" description="Basic and acidic residues" evidence="2">
    <location>
        <begin position="356"/>
        <end position="382"/>
    </location>
</feature>
<dbReference type="GeneID" id="109478246"/>
<feature type="compositionally biased region" description="Basic and acidic residues" evidence="2">
    <location>
        <begin position="251"/>
        <end position="290"/>
    </location>
</feature>
<dbReference type="GO" id="GO:0005886">
    <property type="term" value="C:plasma membrane"/>
    <property type="evidence" value="ECO:0007669"/>
    <property type="project" value="TreeGrafter"/>
</dbReference>
<dbReference type="PANTHER" id="PTHR15718">
    <property type="entry name" value="G PROTEIN-REGULATED INDUCER OF NEURITE OUTGROWTH C-TERMINAL DOMAIN-CONTAINING PROTEIN"/>
    <property type="match status" value="1"/>
</dbReference>
<evidence type="ECO:0000256" key="1">
    <source>
        <dbReference type="ARBA" id="ARBA00002358"/>
    </source>
</evidence>
<proteinExistence type="predicted"/>
<dbReference type="GO" id="GO:0031175">
    <property type="term" value="P:neuron projection development"/>
    <property type="evidence" value="ECO:0007669"/>
    <property type="project" value="TreeGrafter"/>
</dbReference>
<dbReference type="InterPro" id="IPR026646">
    <property type="entry name" value="GPRIN2-like/GPRIN3"/>
</dbReference>
<evidence type="ECO:0000313" key="5">
    <source>
        <dbReference type="RefSeq" id="XP_019635262.1"/>
    </source>
</evidence>
<feature type="compositionally biased region" description="Polar residues" evidence="2">
    <location>
        <begin position="124"/>
        <end position="142"/>
    </location>
</feature>
<dbReference type="RefSeq" id="XP_019635262.1">
    <property type="nucleotide sequence ID" value="XM_019779703.1"/>
</dbReference>
<feature type="region of interest" description="Disordered" evidence="2">
    <location>
        <begin position="124"/>
        <end position="146"/>
    </location>
</feature>
<feature type="region of interest" description="Disordered" evidence="2">
    <location>
        <begin position="456"/>
        <end position="488"/>
    </location>
</feature>
<evidence type="ECO:0000256" key="2">
    <source>
        <dbReference type="SAM" id="MobiDB-lite"/>
    </source>
</evidence>
<comment type="function">
    <text evidence="1">May be involved in neurite outgrowth.</text>
</comment>
<feature type="compositionally biased region" description="Low complexity" evidence="2">
    <location>
        <begin position="383"/>
        <end position="407"/>
    </location>
</feature>
<dbReference type="Proteomes" id="UP000515135">
    <property type="component" value="Unplaced"/>
</dbReference>
<evidence type="ECO:0000259" key="3">
    <source>
        <dbReference type="Pfam" id="PF15235"/>
    </source>
</evidence>
<keyword evidence="4" id="KW-1185">Reference proteome</keyword>
<dbReference type="AlphaFoldDB" id="A0A6P4ZWD8"/>
<dbReference type="Pfam" id="PF15235">
    <property type="entry name" value="GRIN_C"/>
    <property type="match status" value="1"/>
</dbReference>
<sequence length="599" mass="66956">MESPPIRLPDTTQISMPKGRFDHWVDVHSTWVTPAASSAESTLSRPGTRTITRANSDWMITLFKTSPQSQPVFTDCSSQVNVISRFNSDGNFLNLDRNISYIDLLSSAMKNPDVKVAAVNVTKMKNNSPSKENDKSSLSTDTTEGRRTRHMIEKAVECNMDDFMQPLAKNEKATSTGSLHKFGNMSPLVTRPKACACQPSLKEDGVKREAAIPNQEPTVTNASVGISNINTRHDKAVGMDSESVNEFPSSSEEKDPHDHRKDEELPSREVMKEFRSKRQTSDVSEYDKAYESLLGGQTSQTKERRISHGQQTEPEADRLDRGPSRGSMRSFRTRLSTDTSLDLEDPFDVSNAHSPTMKEIREDTDRKFERWMKKSSKRDSGKSGRSSSRNTSTSSGKSSRHASASSAIGTLPDERCERVKDNLVKTISEGVHHLKSGGDKLLTAERNEKVHDLIEKAMSSSSSTKVKDKSKVSPVNKSPVGDKTESTESKISHLFPKVVVGQNLEVPNESQDLRRKSIVEDVVFDETGMTWGIYGAELDAETLGDAIQKHLELRIKQLQNQSKERAMSIDMERKQSRSEKPPRWLCPLCRFLCLKSKET</sequence>
<dbReference type="PANTHER" id="PTHR15718:SF3">
    <property type="entry name" value="G PROTEIN-REGULATED INDUCER OF NEURITE OUTGROWTH C-TERMINAL DOMAIN-CONTAINING PROTEIN"/>
    <property type="match status" value="1"/>
</dbReference>
<name>A0A6P4ZWD8_BRABE</name>
<organism evidence="4 5">
    <name type="scientific">Branchiostoma belcheri</name>
    <name type="common">Amphioxus</name>
    <dbReference type="NCBI Taxonomy" id="7741"/>
    <lineage>
        <taxon>Eukaryota</taxon>
        <taxon>Metazoa</taxon>
        <taxon>Chordata</taxon>
        <taxon>Cephalochordata</taxon>
        <taxon>Leptocardii</taxon>
        <taxon>Amphioxiformes</taxon>
        <taxon>Branchiostomatidae</taxon>
        <taxon>Branchiostoma</taxon>
    </lineage>
</organism>
<evidence type="ECO:0000313" key="4">
    <source>
        <dbReference type="Proteomes" id="UP000515135"/>
    </source>
</evidence>
<dbReference type="InterPro" id="IPR032745">
    <property type="entry name" value="GRIN_C"/>
</dbReference>
<feature type="region of interest" description="Disordered" evidence="2">
    <location>
        <begin position="233"/>
        <end position="416"/>
    </location>
</feature>
<dbReference type="OrthoDB" id="10049175at2759"/>
<accession>A0A6P4ZWD8</accession>
<gene>
    <name evidence="5" type="primary">LOC109478246</name>
</gene>
<reference evidence="5" key="1">
    <citation type="submission" date="2025-08" db="UniProtKB">
        <authorList>
            <consortium name="RefSeq"/>
        </authorList>
    </citation>
    <scope>IDENTIFICATION</scope>
    <source>
        <tissue evidence="5">Gonad</tissue>
    </source>
</reference>